<dbReference type="Gramene" id="MELO3C031793.2.1">
    <property type="protein sequence ID" value="MELO3C031793.2.1"/>
    <property type="gene ID" value="MELO3C031793.2"/>
</dbReference>
<accession>A0A9I9ECW1</accession>
<dbReference type="EnsemblPlants" id="MELO3C031793.2.1">
    <property type="protein sequence ID" value="MELO3C031793.2.1"/>
    <property type="gene ID" value="MELO3C031793.2"/>
</dbReference>
<name>A0A9I9ECW1_CUCME</name>
<organism evidence="1">
    <name type="scientific">Cucumis melo</name>
    <name type="common">Muskmelon</name>
    <dbReference type="NCBI Taxonomy" id="3656"/>
    <lineage>
        <taxon>Eukaryota</taxon>
        <taxon>Viridiplantae</taxon>
        <taxon>Streptophyta</taxon>
        <taxon>Embryophyta</taxon>
        <taxon>Tracheophyta</taxon>
        <taxon>Spermatophyta</taxon>
        <taxon>Magnoliopsida</taxon>
        <taxon>eudicotyledons</taxon>
        <taxon>Gunneridae</taxon>
        <taxon>Pentapetalae</taxon>
        <taxon>rosids</taxon>
        <taxon>fabids</taxon>
        <taxon>Cucurbitales</taxon>
        <taxon>Cucurbitaceae</taxon>
        <taxon>Benincaseae</taxon>
        <taxon>Cucumis</taxon>
    </lineage>
</organism>
<dbReference type="AlphaFoldDB" id="A0A9I9ECW1"/>
<protein>
    <submittedName>
        <fullName evidence="1">Uncharacterized protein</fullName>
    </submittedName>
</protein>
<proteinExistence type="predicted"/>
<reference evidence="1" key="1">
    <citation type="submission" date="2023-03" db="UniProtKB">
        <authorList>
            <consortium name="EnsemblPlants"/>
        </authorList>
    </citation>
    <scope>IDENTIFICATION</scope>
</reference>
<sequence>MIGTFIGIFISSVVDHFSTKRSFYIVENLTHLSLQMMQKCINGSFVLNQITIMEKDLQGLRI</sequence>
<evidence type="ECO:0000313" key="1">
    <source>
        <dbReference type="EnsemblPlants" id="MELO3C031793.2.1"/>
    </source>
</evidence>